<gene>
    <name evidence="2" type="ORF">FZC37_00395</name>
</gene>
<feature type="region of interest" description="Disordered" evidence="1">
    <location>
        <begin position="23"/>
        <end position="77"/>
    </location>
</feature>
<evidence type="ECO:0000256" key="1">
    <source>
        <dbReference type="SAM" id="MobiDB-lite"/>
    </source>
</evidence>
<protein>
    <submittedName>
        <fullName evidence="2">Uncharacterized protein</fullName>
    </submittedName>
</protein>
<name>A0A5C0UIR5_9RICK</name>
<feature type="compositionally biased region" description="Basic and acidic residues" evidence="1">
    <location>
        <begin position="28"/>
        <end position="47"/>
    </location>
</feature>
<organism evidence="2 3">
    <name type="scientific">Candidatus Sneabacter namystus</name>
    <dbReference type="NCBI Taxonomy" id="2601646"/>
    <lineage>
        <taxon>Bacteria</taxon>
        <taxon>Pseudomonadati</taxon>
        <taxon>Pseudomonadota</taxon>
        <taxon>Alphaproteobacteria</taxon>
        <taxon>Rickettsiales</taxon>
        <taxon>Rickettsiaceae</taxon>
        <taxon>Rickettsieae</taxon>
        <taxon>Candidatus Sneabacter</taxon>
    </lineage>
</organism>
<evidence type="ECO:0000313" key="3">
    <source>
        <dbReference type="Proteomes" id="UP000323844"/>
    </source>
</evidence>
<proteinExistence type="predicted"/>
<dbReference type="AlphaFoldDB" id="A0A5C0UIR5"/>
<reference evidence="2 3" key="1">
    <citation type="submission" date="2019-08" db="EMBL/GenBank/DDBJ databases">
        <title>Highly reduced genomes of protist endosymbionts show evolutionary convergence.</title>
        <authorList>
            <person name="George E."/>
            <person name="Husnik F."/>
            <person name="Tashyreva D."/>
            <person name="Prokopchuk G."/>
            <person name="Horak A."/>
            <person name="Kwong W.K."/>
            <person name="Lukes J."/>
            <person name="Keeling P.J."/>
        </authorList>
    </citation>
    <scope>NUCLEOTIDE SEQUENCE [LARGE SCALE GENOMIC DNA]</scope>
    <source>
        <strain evidence="2">1621</strain>
    </source>
</reference>
<keyword evidence="3" id="KW-1185">Reference proteome</keyword>
<dbReference type="KEGG" id="snay:FZC37_00395"/>
<dbReference type="EMBL" id="CP043312">
    <property type="protein sequence ID" value="QEK39403.1"/>
    <property type="molecule type" value="Genomic_DNA"/>
</dbReference>
<evidence type="ECO:0000313" key="2">
    <source>
        <dbReference type="EMBL" id="QEK39403.1"/>
    </source>
</evidence>
<accession>A0A5C0UIR5</accession>
<dbReference type="Proteomes" id="UP000323844">
    <property type="component" value="Chromosome"/>
</dbReference>
<sequence length="77" mass="8694">MDIKLNTEELILGIDDEEQGCASTLKARNRDKDRDRDRDRDKDKDQDKDDEGGVFCSNNNTAGAIDMDFGQDEELLG</sequence>
<dbReference type="RefSeq" id="WP_148951764.1">
    <property type="nucleotide sequence ID" value="NZ_CP043312.1"/>
</dbReference>